<dbReference type="PANTHER" id="PTHR35617">
    <property type="entry name" value="PHAGE_INTEGRASE DOMAIN-CONTAINING PROTEIN"/>
    <property type="match status" value="1"/>
</dbReference>
<sequence>MPNLRAVQRISSASSIWNSALLDPIQTELRSGLAEDTRTQFQSEEAKAALPYFAKGIHLLADHQYHLSNNIADAESRIADPDSLYTMRSAIALISYKEIGNDPLARRFCKGVAALKSPRPRYDFIWDPAPVIAKLITIKLALLLALRTGQRAQTLASIRLFQISTNEKLIIRCPDRTKTSAPGRYQPFLGFSRFLEHEDLCIVHLTGHYIERTKVSLPLRKRSSGHLAAFCILSGLKSPLPRYRIIIIDLQSPVLKLSRRTLIRVN</sequence>
<dbReference type="PANTHER" id="PTHR35617:SF3">
    <property type="entry name" value="CORE-BINDING (CB) DOMAIN-CONTAINING PROTEIN"/>
    <property type="match status" value="1"/>
</dbReference>
<accession>A0A151IYS3</accession>
<dbReference type="Proteomes" id="UP000078492">
    <property type="component" value="Unassembled WGS sequence"/>
</dbReference>
<keyword evidence="2" id="KW-1185">Reference proteome</keyword>
<dbReference type="STRING" id="471704.A0A151IYS3"/>
<name>A0A151IYS3_9HYME</name>
<organism evidence="1 2">
    <name type="scientific">Trachymyrmex cornetzi</name>
    <dbReference type="NCBI Taxonomy" id="471704"/>
    <lineage>
        <taxon>Eukaryota</taxon>
        <taxon>Metazoa</taxon>
        <taxon>Ecdysozoa</taxon>
        <taxon>Arthropoda</taxon>
        <taxon>Hexapoda</taxon>
        <taxon>Insecta</taxon>
        <taxon>Pterygota</taxon>
        <taxon>Neoptera</taxon>
        <taxon>Endopterygota</taxon>
        <taxon>Hymenoptera</taxon>
        <taxon>Apocrita</taxon>
        <taxon>Aculeata</taxon>
        <taxon>Formicoidea</taxon>
        <taxon>Formicidae</taxon>
        <taxon>Myrmicinae</taxon>
        <taxon>Trachymyrmex</taxon>
    </lineage>
</organism>
<reference evidence="1 2" key="1">
    <citation type="submission" date="2015-09" db="EMBL/GenBank/DDBJ databases">
        <title>Trachymyrmex cornetzi WGS genome.</title>
        <authorList>
            <person name="Nygaard S."/>
            <person name="Hu H."/>
            <person name="Boomsma J."/>
            <person name="Zhang G."/>
        </authorList>
    </citation>
    <scope>NUCLEOTIDE SEQUENCE [LARGE SCALE GENOMIC DNA]</scope>
    <source>
        <strain evidence="1">Tcor2-1</strain>
        <tissue evidence="1">Whole body</tissue>
    </source>
</reference>
<dbReference type="AlphaFoldDB" id="A0A151IYS3"/>
<evidence type="ECO:0000313" key="2">
    <source>
        <dbReference type="Proteomes" id="UP000078492"/>
    </source>
</evidence>
<gene>
    <name evidence="1" type="ORF">ALC57_14104</name>
</gene>
<dbReference type="EMBL" id="KQ980744">
    <property type="protein sequence ID" value="KYN13703.1"/>
    <property type="molecule type" value="Genomic_DNA"/>
</dbReference>
<proteinExistence type="predicted"/>
<protein>
    <submittedName>
        <fullName evidence="1">Uncharacterized protein</fullName>
    </submittedName>
</protein>
<evidence type="ECO:0000313" key="1">
    <source>
        <dbReference type="EMBL" id="KYN13703.1"/>
    </source>
</evidence>